<name>A0A2M9XDR0_9LEPT</name>
<dbReference type="AlphaFoldDB" id="A0A2M9XDR0"/>
<protein>
    <submittedName>
        <fullName evidence="1">Uncharacterized protein</fullName>
    </submittedName>
</protein>
<keyword evidence="2" id="KW-1185">Reference proteome</keyword>
<reference evidence="1 2" key="1">
    <citation type="submission" date="2017-07" db="EMBL/GenBank/DDBJ databases">
        <title>Leptospira spp. isolated from tropical soils.</title>
        <authorList>
            <person name="Thibeaux R."/>
            <person name="Iraola G."/>
            <person name="Ferres I."/>
            <person name="Bierque E."/>
            <person name="Girault D."/>
            <person name="Soupe-Gilbert M.-E."/>
            <person name="Picardeau M."/>
            <person name="Goarant C."/>
        </authorList>
    </citation>
    <scope>NUCLEOTIDE SEQUENCE [LARGE SCALE GENOMIC DNA]</scope>
    <source>
        <strain evidence="1 2">MCA1-C-A1</strain>
    </source>
</reference>
<evidence type="ECO:0000313" key="2">
    <source>
        <dbReference type="Proteomes" id="UP000232196"/>
    </source>
</evidence>
<proteinExistence type="predicted"/>
<dbReference type="Proteomes" id="UP000232196">
    <property type="component" value="Unassembled WGS sequence"/>
</dbReference>
<sequence length="106" mass="12543">MDTRTSMYESVVYAGKYLRIEISVELIGSKYVSLYLAAGGKVMDFEEYLMRKLKFRGIELPQFKSIYSDIDNEIEKQVFRKEYLMRNLAIHQMQDSENELKLPPLF</sequence>
<accession>A0A2M9XDR0</accession>
<organism evidence="1 2">
    <name type="scientific">Leptospira hartskeerlii</name>
    <dbReference type="NCBI Taxonomy" id="2023177"/>
    <lineage>
        <taxon>Bacteria</taxon>
        <taxon>Pseudomonadati</taxon>
        <taxon>Spirochaetota</taxon>
        <taxon>Spirochaetia</taxon>
        <taxon>Leptospirales</taxon>
        <taxon>Leptospiraceae</taxon>
        <taxon>Leptospira</taxon>
    </lineage>
</organism>
<gene>
    <name evidence="1" type="ORF">CH357_09340</name>
</gene>
<evidence type="ECO:0000313" key="1">
    <source>
        <dbReference type="EMBL" id="PJZ25828.1"/>
    </source>
</evidence>
<dbReference type="EMBL" id="NPDN01000004">
    <property type="protein sequence ID" value="PJZ25828.1"/>
    <property type="molecule type" value="Genomic_DNA"/>
</dbReference>
<comment type="caution">
    <text evidence="1">The sequence shown here is derived from an EMBL/GenBank/DDBJ whole genome shotgun (WGS) entry which is preliminary data.</text>
</comment>